<evidence type="ECO:0000313" key="2">
    <source>
        <dbReference type="Proteomes" id="UP001497535"/>
    </source>
</evidence>
<reference evidence="1" key="1">
    <citation type="submission" date="2023-11" db="EMBL/GenBank/DDBJ databases">
        <authorList>
            <person name="Poullet M."/>
        </authorList>
    </citation>
    <scope>NUCLEOTIDE SEQUENCE</scope>
    <source>
        <strain evidence="1">E1834</strain>
    </source>
</reference>
<gene>
    <name evidence="1" type="ORF">MENTE1834_LOCUS34919</name>
</gene>
<proteinExistence type="predicted"/>
<name>A0ACB1A7C9_MELEN</name>
<sequence>MSRQFCKFWWISMFFLLKPICPSTDFLPFIPLTSLPFLSFHDESVCYSFLILFLYD</sequence>
<organism evidence="1 2">
    <name type="scientific">Meloidogyne enterolobii</name>
    <name type="common">Root-knot nematode worm</name>
    <name type="synonym">Meloidogyne mayaguensis</name>
    <dbReference type="NCBI Taxonomy" id="390850"/>
    <lineage>
        <taxon>Eukaryota</taxon>
        <taxon>Metazoa</taxon>
        <taxon>Ecdysozoa</taxon>
        <taxon>Nematoda</taxon>
        <taxon>Chromadorea</taxon>
        <taxon>Rhabditida</taxon>
        <taxon>Tylenchina</taxon>
        <taxon>Tylenchomorpha</taxon>
        <taxon>Tylenchoidea</taxon>
        <taxon>Meloidogynidae</taxon>
        <taxon>Meloidogyninae</taxon>
        <taxon>Meloidogyne</taxon>
    </lineage>
</organism>
<evidence type="ECO:0000313" key="1">
    <source>
        <dbReference type="EMBL" id="CAK5087357.1"/>
    </source>
</evidence>
<accession>A0ACB1A7C9</accession>
<dbReference type="EMBL" id="CAVMJV010000064">
    <property type="protein sequence ID" value="CAK5087357.1"/>
    <property type="molecule type" value="Genomic_DNA"/>
</dbReference>
<protein>
    <submittedName>
        <fullName evidence="1">Uncharacterized protein</fullName>
    </submittedName>
</protein>
<comment type="caution">
    <text evidence="1">The sequence shown here is derived from an EMBL/GenBank/DDBJ whole genome shotgun (WGS) entry which is preliminary data.</text>
</comment>
<dbReference type="Proteomes" id="UP001497535">
    <property type="component" value="Unassembled WGS sequence"/>
</dbReference>
<keyword evidence="2" id="KW-1185">Reference proteome</keyword>